<feature type="binding site" evidence="9">
    <location>
        <position position="67"/>
    </location>
    <ligand>
        <name>Zn(2+)</name>
        <dbReference type="ChEBI" id="CHEBI:29105"/>
    </ligand>
</feature>
<dbReference type="PANTHER" id="PTHR11618:SF13">
    <property type="entry name" value="TRANSCRIPTION INITIATION FACTOR IIB"/>
    <property type="match status" value="1"/>
</dbReference>
<dbReference type="InterPro" id="IPR036915">
    <property type="entry name" value="Cyclin-like_sf"/>
</dbReference>
<evidence type="ECO:0000256" key="2">
    <source>
        <dbReference type="ARBA" id="ARBA00013932"/>
    </source>
</evidence>
<dbReference type="CDD" id="cd20550">
    <property type="entry name" value="CYCLIN_TFIIB_archaea_like_rpt2"/>
    <property type="match status" value="1"/>
</dbReference>
<evidence type="ECO:0000256" key="1">
    <source>
        <dbReference type="ARBA" id="ARBA00010857"/>
    </source>
</evidence>
<evidence type="ECO:0000256" key="3">
    <source>
        <dbReference type="ARBA" id="ARBA00022723"/>
    </source>
</evidence>
<feature type="repeat" description="2" evidence="9">
    <location>
        <begin position="255"/>
        <end position="336"/>
    </location>
</feature>
<dbReference type="EMBL" id="CP002064">
    <property type="protein sequence ID" value="ADJ17102.1"/>
    <property type="molecule type" value="Genomic_DNA"/>
</dbReference>
<dbReference type="GO" id="GO:0017025">
    <property type="term" value="F:TBP-class protein binding"/>
    <property type="evidence" value="ECO:0007669"/>
    <property type="project" value="InterPro"/>
</dbReference>
<feature type="binding site" evidence="9">
    <location>
        <position position="52"/>
    </location>
    <ligand>
        <name>Zn(2+)</name>
        <dbReference type="ChEBI" id="CHEBI:29105"/>
    </ligand>
</feature>
<dbReference type="InterPro" id="IPR013763">
    <property type="entry name" value="Cyclin-like_dom"/>
</dbReference>
<dbReference type="HOGENOM" id="CLU_043736_0_1_2"/>
<dbReference type="HAMAP" id="MF_00383">
    <property type="entry name" value="TF2B_arch"/>
    <property type="match status" value="1"/>
</dbReference>
<organism evidence="12 13">
    <name type="scientific">Halalkalicoccus jeotgali (strain DSM 18796 / CECT 7217 / JCM 14584 / KCTC 4019 / B3)</name>
    <dbReference type="NCBI Taxonomy" id="795797"/>
    <lineage>
        <taxon>Archaea</taxon>
        <taxon>Methanobacteriati</taxon>
        <taxon>Methanobacteriota</taxon>
        <taxon>Stenosarchaea group</taxon>
        <taxon>Halobacteria</taxon>
        <taxon>Halobacteriales</taxon>
        <taxon>Halococcaceae</taxon>
        <taxon>Halalkalicoccus</taxon>
    </lineage>
</organism>
<dbReference type="SUPFAM" id="SSF47954">
    <property type="entry name" value="Cyclin-like"/>
    <property type="match status" value="2"/>
</dbReference>
<feature type="binding site" evidence="9">
    <location>
        <position position="49"/>
    </location>
    <ligand>
        <name>Zn(2+)</name>
        <dbReference type="ChEBI" id="CHEBI:29105"/>
    </ligand>
</feature>
<keyword evidence="5 10" id="KW-0863">Zinc-finger</keyword>
<evidence type="ECO:0000256" key="5">
    <source>
        <dbReference type="ARBA" id="ARBA00022771"/>
    </source>
</evidence>
<dbReference type="PANTHER" id="PTHR11618">
    <property type="entry name" value="TRANSCRIPTION INITIATION FACTOR IIB-RELATED"/>
    <property type="match status" value="1"/>
</dbReference>
<protein>
    <recommendedName>
        <fullName evidence="2 9">Transcription initiation factor IIB</fullName>
        <shortName evidence="9">TFIIB</shortName>
    </recommendedName>
</protein>
<evidence type="ECO:0000256" key="9">
    <source>
        <dbReference type="HAMAP-Rule" id="MF_00383"/>
    </source>
</evidence>
<evidence type="ECO:0000313" key="13">
    <source>
        <dbReference type="Proteomes" id="UP000000390"/>
    </source>
</evidence>
<dbReference type="eggNOG" id="arCOG01981">
    <property type="taxonomic scope" value="Archaea"/>
</dbReference>
<keyword evidence="4 9" id="KW-0677">Repeat</keyword>
<feature type="binding site" evidence="9">
    <location>
        <position position="70"/>
    </location>
    <ligand>
        <name>Zn(2+)</name>
        <dbReference type="ChEBI" id="CHEBI:29105"/>
    </ligand>
</feature>
<evidence type="ECO:0000256" key="8">
    <source>
        <dbReference type="ARBA" id="ARBA00023163"/>
    </source>
</evidence>
<dbReference type="SMART" id="SM00385">
    <property type="entry name" value="CYCLIN"/>
    <property type="match status" value="2"/>
</dbReference>
<dbReference type="InterPro" id="IPR013150">
    <property type="entry name" value="TFIIB_cyclin"/>
</dbReference>
<accession>D8JCJ5</accession>
<comment type="function">
    <text evidence="9">Stabilizes TBP binding to an archaeal box-A promoter. Also responsible for recruiting RNA polymerase II to the pre-initiation complex (DNA-TBP-TFIIB).</text>
</comment>
<evidence type="ECO:0000256" key="6">
    <source>
        <dbReference type="ARBA" id="ARBA00022833"/>
    </source>
</evidence>
<dbReference type="PROSITE" id="PS51134">
    <property type="entry name" value="ZF_TFIIB"/>
    <property type="match status" value="1"/>
</dbReference>
<dbReference type="Gene3D" id="1.10.472.170">
    <property type="match status" value="1"/>
</dbReference>
<dbReference type="SUPFAM" id="SSF57783">
    <property type="entry name" value="Zinc beta-ribbon"/>
    <property type="match status" value="1"/>
</dbReference>
<dbReference type="Pfam" id="PF00382">
    <property type="entry name" value="TFIIB"/>
    <property type="match status" value="2"/>
</dbReference>
<reference evidence="12 13" key="1">
    <citation type="journal article" date="2010" name="J. Bacteriol.">
        <title>Complete genome sequence of Halalkalicoccus jeotgali B3(T), an extremely halophilic archaeon.</title>
        <authorList>
            <person name="Roh S.W."/>
            <person name="Nam Y.D."/>
            <person name="Nam S.H."/>
            <person name="Choi S.H."/>
            <person name="Park H.S."/>
            <person name="Bae J.W."/>
        </authorList>
    </citation>
    <scope>NUCLEOTIDE SEQUENCE [LARGE SCALE GENOMIC DNA]</scope>
    <source>
        <strain evidence="13">DSM 18796 / CECT 7217 / JCM 14584 / KCTC 4019 / B3</strain>
        <plasmid evidence="13">2</plasmid>
    </source>
</reference>
<evidence type="ECO:0000256" key="7">
    <source>
        <dbReference type="ARBA" id="ARBA00023015"/>
    </source>
</evidence>
<evidence type="ECO:0000256" key="10">
    <source>
        <dbReference type="PROSITE-ProRule" id="PRU00469"/>
    </source>
</evidence>
<evidence type="ECO:0000256" key="4">
    <source>
        <dbReference type="ARBA" id="ARBA00022737"/>
    </source>
</evidence>
<dbReference type="InterPro" id="IPR000812">
    <property type="entry name" value="TFIIB"/>
</dbReference>
<dbReference type="GO" id="GO:0070897">
    <property type="term" value="P:transcription preinitiation complex assembly"/>
    <property type="evidence" value="ECO:0007669"/>
    <property type="project" value="InterPro"/>
</dbReference>
<keyword evidence="7 9" id="KW-0805">Transcription regulation</keyword>
<dbReference type="InterPro" id="IPR013137">
    <property type="entry name" value="Znf_TFIIB"/>
</dbReference>
<keyword evidence="3 9" id="KW-0479">Metal-binding</keyword>
<feature type="domain" description="TFIIB-type" evidence="11">
    <location>
        <begin position="45"/>
        <end position="75"/>
    </location>
</feature>
<sequence>MSISLTVLDRRRHNQRRTPEIMTNTVPTIIDDHGKEASSNSLSQSASVCPECDGLVIQDDEHGETICEDCGLVLDTDVVDHGPDWRAYDSKERDEKSRIGAPTTQLMHDKGLSTMIGWRDRDAYGHAISEQKRAQLQRLRQWDERFRTKDAHERNLKQAFGEIRRMASALGLPDPIRETAGVLYRRAVEDDLLPGRSIEGMATASLYTAARQHSTPRTLAELETVSRVKRLRIQRAYRYLSRELGLRMEPVDPLQYVPQFASELNVSDEATRRARDLLTTAKAQGVHSGRSPAGLAAGAIYAATRLTNEQVTQETVRAVTHVSRMTIRIRYQELLEVYGAEGHNA</sequence>
<evidence type="ECO:0000259" key="11">
    <source>
        <dbReference type="PROSITE" id="PS51134"/>
    </source>
</evidence>
<dbReference type="AlphaFoldDB" id="D8JCJ5"/>
<geneLocation type="plasmid" evidence="12 13">
    <name>2</name>
</geneLocation>
<name>D8JCJ5_HALJB</name>
<dbReference type="KEGG" id="hje:HacjB3_18813"/>
<dbReference type="InterPro" id="IPR023486">
    <property type="entry name" value="TFIIB_CS"/>
</dbReference>
<keyword evidence="12" id="KW-0614">Plasmid</keyword>
<dbReference type="PRINTS" id="PR00685">
    <property type="entry name" value="TIFACTORIIB"/>
</dbReference>
<dbReference type="FunFam" id="1.10.472.170:FF:000001">
    <property type="entry name" value="Transcription initiation factor IIB"/>
    <property type="match status" value="1"/>
</dbReference>
<dbReference type="GO" id="GO:0008270">
    <property type="term" value="F:zinc ion binding"/>
    <property type="evidence" value="ECO:0007669"/>
    <property type="project" value="UniProtKB-UniRule"/>
</dbReference>
<evidence type="ECO:0000313" key="12">
    <source>
        <dbReference type="EMBL" id="ADJ17102.1"/>
    </source>
</evidence>
<dbReference type="Gene3D" id="1.10.472.10">
    <property type="entry name" value="Cyclin-like"/>
    <property type="match status" value="1"/>
</dbReference>
<keyword evidence="8 9" id="KW-0804">Transcription</keyword>
<dbReference type="Proteomes" id="UP000000390">
    <property type="component" value="Plasmid 2"/>
</dbReference>
<dbReference type="GO" id="GO:0003700">
    <property type="term" value="F:DNA-binding transcription factor activity"/>
    <property type="evidence" value="ECO:0007669"/>
    <property type="project" value="UniProtKB-UniRule"/>
</dbReference>
<dbReference type="Pfam" id="PF08271">
    <property type="entry name" value="Zn_Ribbon_TF"/>
    <property type="match status" value="1"/>
</dbReference>
<dbReference type="PATRIC" id="fig|795797.18.peg.3644"/>
<dbReference type="GO" id="GO:0097550">
    <property type="term" value="C:transcription preinitiation complex"/>
    <property type="evidence" value="ECO:0007669"/>
    <property type="project" value="TreeGrafter"/>
</dbReference>
<dbReference type="PROSITE" id="PS00782">
    <property type="entry name" value="TFIIB"/>
    <property type="match status" value="1"/>
</dbReference>
<dbReference type="InterPro" id="IPR023484">
    <property type="entry name" value="TFIIB_arc"/>
</dbReference>
<feature type="repeat" description="1" evidence="9">
    <location>
        <begin position="161"/>
        <end position="244"/>
    </location>
</feature>
<keyword evidence="6 9" id="KW-0862">Zinc</keyword>
<gene>
    <name evidence="9" type="primary">tfb</name>
    <name evidence="12" type="ordered locus">HacjB3_18813</name>
</gene>
<comment type="similarity">
    <text evidence="1 9">Belongs to the TFIIB family.</text>
</comment>
<proteinExistence type="inferred from homology"/>